<evidence type="ECO:0000313" key="1">
    <source>
        <dbReference type="EMBL" id="KAK1135658.1"/>
    </source>
</evidence>
<name>A0AA40GD42_9HYME</name>
<accession>A0AA40GD42</accession>
<gene>
    <name evidence="1" type="ORF">K0M31_000245</name>
</gene>
<dbReference type="Proteomes" id="UP001177670">
    <property type="component" value="Unassembled WGS sequence"/>
</dbReference>
<protein>
    <submittedName>
        <fullName evidence="1">Uncharacterized protein</fullName>
    </submittedName>
</protein>
<organism evidence="1 2">
    <name type="scientific">Melipona bicolor</name>
    <dbReference type="NCBI Taxonomy" id="60889"/>
    <lineage>
        <taxon>Eukaryota</taxon>
        <taxon>Metazoa</taxon>
        <taxon>Ecdysozoa</taxon>
        <taxon>Arthropoda</taxon>
        <taxon>Hexapoda</taxon>
        <taxon>Insecta</taxon>
        <taxon>Pterygota</taxon>
        <taxon>Neoptera</taxon>
        <taxon>Endopterygota</taxon>
        <taxon>Hymenoptera</taxon>
        <taxon>Apocrita</taxon>
        <taxon>Aculeata</taxon>
        <taxon>Apoidea</taxon>
        <taxon>Anthophila</taxon>
        <taxon>Apidae</taxon>
        <taxon>Melipona</taxon>
    </lineage>
</organism>
<sequence>MYFKMYVCRQTWRKEAHLVCKEQSIIQRNHPERNIIRKFSGKNVNQQLLDLCLCSFKIKLALRTSTQGMI</sequence>
<proteinExistence type="predicted"/>
<comment type="caution">
    <text evidence="1">The sequence shown here is derived from an EMBL/GenBank/DDBJ whole genome shotgun (WGS) entry which is preliminary data.</text>
</comment>
<dbReference type="AlphaFoldDB" id="A0AA40GD42"/>
<dbReference type="EMBL" id="JAHYIQ010000001">
    <property type="protein sequence ID" value="KAK1135658.1"/>
    <property type="molecule type" value="Genomic_DNA"/>
</dbReference>
<keyword evidence="2" id="KW-1185">Reference proteome</keyword>
<evidence type="ECO:0000313" key="2">
    <source>
        <dbReference type="Proteomes" id="UP001177670"/>
    </source>
</evidence>
<reference evidence="1" key="1">
    <citation type="submission" date="2021-10" db="EMBL/GenBank/DDBJ databases">
        <title>Melipona bicolor Genome sequencing and assembly.</title>
        <authorList>
            <person name="Araujo N.S."/>
            <person name="Arias M.C."/>
        </authorList>
    </citation>
    <scope>NUCLEOTIDE SEQUENCE</scope>
    <source>
        <strain evidence="1">USP_2M_L1-L4_2017</strain>
        <tissue evidence="1">Whole body</tissue>
    </source>
</reference>